<evidence type="ECO:0000313" key="6">
    <source>
        <dbReference type="EMBL" id="MST72733.1"/>
    </source>
</evidence>
<dbReference type="GO" id="GO:1901137">
    <property type="term" value="P:carbohydrate derivative biosynthetic process"/>
    <property type="evidence" value="ECO:0007669"/>
    <property type="project" value="UniProtKB-ARBA"/>
</dbReference>
<dbReference type="InterPro" id="IPR028098">
    <property type="entry name" value="Glyco_trans_4-like_N"/>
</dbReference>
<keyword evidence="1" id="KW-0328">Glycosyltransferase</keyword>
<keyword evidence="2 6" id="KW-0808">Transferase</keyword>
<name>A0A6N7XEH2_9ACTN</name>
<organism evidence="6 7">
    <name type="scientific">Olsenella porci</name>
    <dbReference type="NCBI Taxonomy" id="2652279"/>
    <lineage>
        <taxon>Bacteria</taxon>
        <taxon>Bacillati</taxon>
        <taxon>Actinomycetota</taxon>
        <taxon>Coriobacteriia</taxon>
        <taxon>Coriobacteriales</taxon>
        <taxon>Atopobiaceae</taxon>
        <taxon>Olsenella</taxon>
    </lineage>
</organism>
<feature type="domain" description="Glycosyltransferase subfamily 4-like N-terminal" evidence="5">
    <location>
        <begin position="19"/>
        <end position="192"/>
    </location>
</feature>
<dbReference type="PANTHER" id="PTHR45947">
    <property type="entry name" value="SULFOQUINOVOSYL TRANSFERASE SQD2"/>
    <property type="match status" value="1"/>
</dbReference>
<evidence type="ECO:0000313" key="7">
    <source>
        <dbReference type="Proteomes" id="UP000469325"/>
    </source>
</evidence>
<dbReference type="InterPro" id="IPR050194">
    <property type="entry name" value="Glycosyltransferase_grp1"/>
</dbReference>
<dbReference type="InterPro" id="IPR001296">
    <property type="entry name" value="Glyco_trans_1"/>
</dbReference>
<proteinExistence type="predicted"/>
<reference evidence="6 7" key="1">
    <citation type="submission" date="2019-08" db="EMBL/GenBank/DDBJ databases">
        <title>In-depth cultivation of the pig gut microbiome towards novel bacterial diversity and tailored functional studies.</title>
        <authorList>
            <person name="Wylensek D."/>
            <person name="Hitch T.C.A."/>
            <person name="Clavel T."/>
        </authorList>
    </citation>
    <scope>NUCLEOTIDE SEQUENCE [LARGE SCALE GENOMIC DNA]</scope>
    <source>
        <strain evidence="6 7">CA-Schmier-601-WT-1</strain>
    </source>
</reference>
<dbReference type="RefSeq" id="WP_154435167.1">
    <property type="nucleotide sequence ID" value="NZ_VUNC01000004.1"/>
</dbReference>
<dbReference type="PANTHER" id="PTHR45947:SF3">
    <property type="entry name" value="SULFOQUINOVOSYL TRANSFERASE SQD2"/>
    <property type="match status" value="1"/>
</dbReference>
<evidence type="ECO:0000259" key="5">
    <source>
        <dbReference type="Pfam" id="PF13439"/>
    </source>
</evidence>
<keyword evidence="7" id="KW-1185">Reference proteome</keyword>
<gene>
    <name evidence="6" type="ORF">FYJ68_06400</name>
</gene>
<comment type="caution">
    <text evidence="6">The sequence shown here is derived from an EMBL/GenBank/DDBJ whole genome shotgun (WGS) entry which is preliminary data.</text>
</comment>
<dbReference type="SUPFAM" id="SSF53756">
    <property type="entry name" value="UDP-Glycosyltransferase/glycogen phosphorylase"/>
    <property type="match status" value="1"/>
</dbReference>
<dbReference type="GO" id="GO:0016757">
    <property type="term" value="F:glycosyltransferase activity"/>
    <property type="evidence" value="ECO:0007669"/>
    <property type="project" value="UniProtKB-KW"/>
</dbReference>
<evidence type="ECO:0000256" key="2">
    <source>
        <dbReference type="ARBA" id="ARBA00022679"/>
    </source>
</evidence>
<dbReference type="Gene3D" id="3.40.50.2000">
    <property type="entry name" value="Glycogen Phosphorylase B"/>
    <property type="match status" value="2"/>
</dbReference>
<evidence type="ECO:0000259" key="4">
    <source>
        <dbReference type="Pfam" id="PF00534"/>
    </source>
</evidence>
<dbReference type="AlphaFoldDB" id="A0A6N7XEH2"/>
<dbReference type="Pfam" id="PF00534">
    <property type="entry name" value="Glycos_transf_1"/>
    <property type="match status" value="1"/>
</dbReference>
<dbReference type="Pfam" id="PF13439">
    <property type="entry name" value="Glyco_transf_4"/>
    <property type="match status" value="1"/>
</dbReference>
<evidence type="ECO:0000256" key="1">
    <source>
        <dbReference type="ARBA" id="ARBA00022676"/>
    </source>
</evidence>
<protein>
    <submittedName>
        <fullName evidence="6">Glycosyltransferase family 4 protein</fullName>
    </submittedName>
</protein>
<evidence type="ECO:0000256" key="3">
    <source>
        <dbReference type="SAM" id="MobiDB-lite"/>
    </source>
</evidence>
<feature type="domain" description="Glycosyl transferase family 1" evidence="4">
    <location>
        <begin position="202"/>
        <end position="355"/>
    </location>
</feature>
<sequence length="414" mass="46086">MKAQVRVLMVMDQFLGANNGTTITSERFARELAHNGHEVRVVCRADPDSAARAPLGVYPQGELRYPLIQHLIDEQGMAFARPDDVSLREALAWCDVVHLLMPSDLAYHAARIAREMGVPATAAFHVQPQNLSSSIHLGKFAPLNDLIFRLFWRYLYQYVDHVQCPSMMIARQLVDHGYTNALHVISNGIDDSYAYRRISKEPSLQGRLVVTMVGRYSVEKRQDVVIRAIARSRHRATIVLVLAGQGPTERRLRRLADSLGVDVRFGFLSQAQLHDLLSMTDLYVHASDMETEAMSCMEAFATGLVPVIANSPLSATSQFALCDRSLFRAGDPASLASQVDWWLEHPDERERMGQEYARLAERYRVGACVSRFERMLCKAVDDAHAGRTPAPGIVDEMAIPPSSSLPEAEGDGDA</sequence>
<dbReference type="Proteomes" id="UP000469325">
    <property type="component" value="Unassembled WGS sequence"/>
</dbReference>
<dbReference type="EMBL" id="VUNC01000004">
    <property type="protein sequence ID" value="MST72733.1"/>
    <property type="molecule type" value="Genomic_DNA"/>
</dbReference>
<feature type="region of interest" description="Disordered" evidence="3">
    <location>
        <begin position="391"/>
        <end position="414"/>
    </location>
</feature>
<accession>A0A6N7XEH2</accession>